<dbReference type="EMBL" id="VUJV01000005">
    <property type="protein sequence ID" value="KAA1417679.1"/>
    <property type="molecule type" value="Genomic_DNA"/>
</dbReference>
<reference evidence="3 4" key="2">
    <citation type="submission" date="2019-09" db="EMBL/GenBank/DDBJ databases">
        <authorList>
            <person name="Jin C."/>
        </authorList>
    </citation>
    <scope>NUCLEOTIDE SEQUENCE [LARGE SCALE GENOMIC DNA]</scope>
    <source>
        <strain evidence="3 4">BN130099</strain>
    </source>
</reference>
<evidence type="ECO:0000313" key="4">
    <source>
        <dbReference type="Proteomes" id="UP000325003"/>
    </source>
</evidence>
<keyword evidence="1 2" id="KW-0732">Signal</keyword>
<organism evidence="3 4">
    <name type="scientific">Nocardioides humilatus</name>
    <dbReference type="NCBI Taxonomy" id="2607660"/>
    <lineage>
        <taxon>Bacteria</taxon>
        <taxon>Bacillati</taxon>
        <taxon>Actinomycetota</taxon>
        <taxon>Actinomycetes</taxon>
        <taxon>Propionibacteriales</taxon>
        <taxon>Nocardioidaceae</taxon>
        <taxon>Nocardioides</taxon>
    </lineage>
</organism>
<dbReference type="SUPFAM" id="SSF69318">
    <property type="entry name" value="Integrin alpha N-terminal domain"/>
    <property type="match status" value="2"/>
</dbReference>
<sequence>MCDVLHSVRDMRKTPLSLSVLVAGGALVAAAVPAQAAGAWFAPYVGTTIDNGIGPGPAPRGSTVADFNSDGRPDIVTITDFTQGDILLVTGDGDGTFTPAGEIAGTAGTQGLDAGDINGDGKADVVAMSTNTLKVAYGDGAGHFTAGPSYPLTLGGQVEPRLLDLDGDGDLDVASMTFTAINTLINNGSGTFVAGPTTQLNGTCAVSAISPARLNNDTKADLFAVDGCSGSVFALKSTGGGAFSVTGTLYLSGLVPEDIAAIDLNGDGYDDMATIGSFSFTLTTAFTNGQGAFTSTVGTTQFGGAGPTSLTAADFDQDGRKDLAVSWLFSGAPGVTVLAGDGTVKLKKVADFPVGSFPQNPMVADYDLDGQPDIVTAGPGSLSFLRNTTP</sequence>
<comment type="caution">
    <text evidence="3">The sequence shown here is derived from an EMBL/GenBank/DDBJ whole genome shotgun (WGS) entry which is preliminary data.</text>
</comment>
<feature type="signal peptide" evidence="2">
    <location>
        <begin position="1"/>
        <end position="36"/>
    </location>
</feature>
<gene>
    <name evidence="3" type="ORF">F0U44_15390</name>
</gene>
<dbReference type="PANTHER" id="PTHR46580">
    <property type="entry name" value="SENSOR KINASE-RELATED"/>
    <property type="match status" value="1"/>
</dbReference>
<protein>
    <submittedName>
        <fullName evidence="3">VCBS repeat-containing protein</fullName>
    </submittedName>
</protein>
<feature type="chain" id="PRO_5022974844" evidence="2">
    <location>
        <begin position="37"/>
        <end position="390"/>
    </location>
</feature>
<evidence type="ECO:0000256" key="2">
    <source>
        <dbReference type="SAM" id="SignalP"/>
    </source>
</evidence>
<dbReference type="Pfam" id="PF13517">
    <property type="entry name" value="FG-GAP_3"/>
    <property type="match status" value="2"/>
</dbReference>
<dbReference type="AlphaFoldDB" id="A0A5B1LD56"/>
<dbReference type="InterPro" id="IPR013517">
    <property type="entry name" value="FG-GAP"/>
</dbReference>
<dbReference type="InterPro" id="IPR028994">
    <property type="entry name" value="Integrin_alpha_N"/>
</dbReference>
<proteinExistence type="predicted"/>
<evidence type="ECO:0000313" key="3">
    <source>
        <dbReference type="EMBL" id="KAA1417679.1"/>
    </source>
</evidence>
<dbReference type="Proteomes" id="UP000325003">
    <property type="component" value="Unassembled WGS sequence"/>
</dbReference>
<evidence type="ECO:0000256" key="1">
    <source>
        <dbReference type="ARBA" id="ARBA00022729"/>
    </source>
</evidence>
<accession>A0A5B1LD56</accession>
<keyword evidence="4" id="KW-1185">Reference proteome</keyword>
<dbReference type="Gene3D" id="2.130.10.130">
    <property type="entry name" value="Integrin alpha, N-terminal"/>
    <property type="match status" value="2"/>
</dbReference>
<dbReference type="PANTHER" id="PTHR46580:SF4">
    <property type="entry name" value="ATP_GTP-BINDING PROTEIN"/>
    <property type="match status" value="1"/>
</dbReference>
<reference evidence="3 4" key="1">
    <citation type="submission" date="2019-09" db="EMBL/GenBank/DDBJ databases">
        <title>Nocardioides panacisoli sp. nov., isolated from the soil of a ginseng field.</title>
        <authorList>
            <person name="Cho C."/>
        </authorList>
    </citation>
    <scope>NUCLEOTIDE SEQUENCE [LARGE SCALE GENOMIC DNA]</scope>
    <source>
        <strain evidence="3 4">BN130099</strain>
    </source>
</reference>
<name>A0A5B1LD56_9ACTN</name>